<feature type="transmembrane region" description="Helical" evidence="1">
    <location>
        <begin position="37"/>
        <end position="57"/>
    </location>
</feature>
<protein>
    <submittedName>
        <fullName evidence="2">Uncharacterized protein</fullName>
    </submittedName>
</protein>
<accession>A0AAW9R2D9</accession>
<feature type="transmembrane region" description="Helical" evidence="1">
    <location>
        <begin position="78"/>
        <end position="97"/>
    </location>
</feature>
<dbReference type="AlphaFoldDB" id="A0AAW9R2D9"/>
<sequence>MGMFLALIAVAVAISGTLAFALFWAMTLVHLRDRHPAVLQGFGTIPFIAPGALNWLLLGRYRALLDRALNGLATPARLALWCTLGALVMAAALWLVYR</sequence>
<keyword evidence="1" id="KW-0812">Transmembrane</keyword>
<dbReference type="Proteomes" id="UP001364472">
    <property type="component" value="Unassembled WGS sequence"/>
</dbReference>
<dbReference type="EMBL" id="JBBDHC010000008">
    <property type="protein sequence ID" value="MEJ1249495.1"/>
    <property type="molecule type" value="Genomic_DNA"/>
</dbReference>
<gene>
    <name evidence="2" type="ORF">WB794_07405</name>
</gene>
<evidence type="ECO:0000256" key="1">
    <source>
        <dbReference type="SAM" id="Phobius"/>
    </source>
</evidence>
<proteinExistence type="predicted"/>
<evidence type="ECO:0000313" key="2">
    <source>
        <dbReference type="EMBL" id="MEJ1249495.1"/>
    </source>
</evidence>
<keyword evidence="3" id="KW-1185">Reference proteome</keyword>
<comment type="caution">
    <text evidence="2">The sequence shown here is derived from an EMBL/GenBank/DDBJ whole genome shotgun (WGS) entry which is preliminary data.</text>
</comment>
<reference evidence="2 3" key="1">
    <citation type="journal article" date="2016" name="Antonie Van Leeuwenhoek">
        <title>Denitratimonas tolerans gen. nov., sp. nov., a denitrifying bacterium isolated from a bioreactor for tannery wastewater treatment.</title>
        <authorList>
            <person name="Han S.I."/>
            <person name="Kim J.O."/>
            <person name="Lee Y.R."/>
            <person name="Ekpeghere K.I."/>
            <person name="Koh S.C."/>
            <person name="Whang K.S."/>
        </authorList>
    </citation>
    <scope>NUCLEOTIDE SEQUENCE [LARGE SCALE GENOMIC DNA]</scope>
    <source>
        <strain evidence="2 3">KACC 17565</strain>
    </source>
</reference>
<evidence type="ECO:0000313" key="3">
    <source>
        <dbReference type="Proteomes" id="UP001364472"/>
    </source>
</evidence>
<dbReference type="RefSeq" id="WP_337335209.1">
    <property type="nucleotide sequence ID" value="NZ_JBBDHC010000008.1"/>
</dbReference>
<name>A0AAW9R2D9_9GAMM</name>
<keyword evidence="1" id="KW-1133">Transmembrane helix</keyword>
<keyword evidence="1" id="KW-0472">Membrane</keyword>
<organism evidence="2 3">
    <name type="scientific">Denitratimonas tolerans</name>
    <dbReference type="NCBI Taxonomy" id="1338420"/>
    <lineage>
        <taxon>Bacteria</taxon>
        <taxon>Pseudomonadati</taxon>
        <taxon>Pseudomonadota</taxon>
        <taxon>Gammaproteobacteria</taxon>
        <taxon>Lysobacterales</taxon>
        <taxon>Lysobacteraceae</taxon>
        <taxon>Denitratimonas</taxon>
    </lineage>
</organism>